<sequence>MAKQNRKTLEAKFKNGSRPSEIAFADLIDSTLNLIDDGFDKTIKDGLRIFQLGDGKLMSFYQKMETLSPLWFVGLDKATSNLKIGNQFNPNVLTLRSMGNSSNTTEAIDTADAARVGVGINNAQPQYELDVVGTIASHGRVGQKDAFAVPADGEWYDITRMLTGCQAFEVVAGVGGRDADGKYALMHAFALCTYYAKNHISYHQAHFGAKCNQLELRWEPVSNENGNFEYILQLRTGVSYGHDIWVRYHLTRLWNDTAMYDSEIKPDGTPMSTSRKKK</sequence>
<evidence type="ECO:0000313" key="2">
    <source>
        <dbReference type="Proteomes" id="UP000199533"/>
    </source>
</evidence>
<dbReference type="EMBL" id="FOSP01000002">
    <property type="protein sequence ID" value="SFK24685.1"/>
    <property type="molecule type" value="Genomic_DNA"/>
</dbReference>
<organism evidence="1 2">
    <name type="scientific">Nitrosomonas aestuarii</name>
    <dbReference type="NCBI Taxonomy" id="52441"/>
    <lineage>
        <taxon>Bacteria</taxon>
        <taxon>Pseudomonadati</taxon>
        <taxon>Pseudomonadota</taxon>
        <taxon>Betaproteobacteria</taxon>
        <taxon>Nitrosomonadales</taxon>
        <taxon>Nitrosomonadaceae</taxon>
        <taxon>Nitrosomonas</taxon>
    </lineage>
</organism>
<dbReference type="OrthoDB" id="9793307at2"/>
<dbReference type="Proteomes" id="UP000199533">
    <property type="component" value="Unassembled WGS sequence"/>
</dbReference>
<proteinExistence type="predicted"/>
<dbReference type="STRING" id="52441.SAMN05216302_1002147"/>
<gene>
    <name evidence="1" type="ORF">SAMN05216302_1002147</name>
</gene>
<dbReference type="AlphaFoldDB" id="A0A1I3XYQ9"/>
<dbReference type="RefSeq" id="WP_090696902.1">
    <property type="nucleotide sequence ID" value="NZ_FOSP01000002.1"/>
</dbReference>
<protein>
    <submittedName>
        <fullName evidence="1">Uncharacterized protein</fullName>
    </submittedName>
</protein>
<keyword evidence="2" id="KW-1185">Reference proteome</keyword>
<reference evidence="2" key="1">
    <citation type="submission" date="2016-10" db="EMBL/GenBank/DDBJ databases">
        <authorList>
            <person name="Varghese N."/>
            <person name="Submissions S."/>
        </authorList>
    </citation>
    <scope>NUCLEOTIDE SEQUENCE [LARGE SCALE GENOMIC DNA]</scope>
    <source>
        <strain evidence="2">Nm69</strain>
    </source>
</reference>
<name>A0A1I3XYQ9_9PROT</name>
<accession>A0A1I3XYQ9</accession>
<evidence type="ECO:0000313" key="1">
    <source>
        <dbReference type="EMBL" id="SFK24685.1"/>
    </source>
</evidence>